<dbReference type="RefSeq" id="WP_267144233.1">
    <property type="nucleotide sequence ID" value="NZ_JAODIL010000081.1"/>
</dbReference>
<evidence type="ECO:0000313" key="2">
    <source>
        <dbReference type="Proteomes" id="UP001064262"/>
    </source>
</evidence>
<accession>A0A9J6PSX8</accession>
<protein>
    <submittedName>
        <fullName evidence="1">Uncharacterized protein</fullName>
    </submittedName>
</protein>
<proteinExistence type="predicted"/>
<keyword evidence="2" id="KW-1185">Reference proteome</keyword>
<evidence type="ECO:0000313" key="1">
    <source>
        <dbReference type="EMBL" id="MCU5780578.1"/>
    </source>
</evidence>
<reference evidence="1" key="1">
    <citation type="submission" date="2022-09" db="EMBL/GenBank/DDBJ databases">
        <title>Winslowiella arboricola sp. nov., isolated from bleeding cankers on broadleaf hosts.</title>
        <authorList>
            <person name="Brady C."/>
            <person name="Kaur S."/>
            <person name="Crampton B."/>
            <person name="Maddock D."/>
            <person name="Arnold D."/>
            <person name="Denman S."/>
        </authorList>
    </citation>
    <scope>NUCLEOTIDE SEQUENCE</scope>
    <source>
        <strain evidence="1">BAC 15a-03b</strain>
    </source>
</reference>
<comment type="caution">
    <text evidence="1">The sequence shown here is derived from an EMBL/GenBank/DDBJ whole genome shotgun (WGS) entry which is preliminary data.</text>
</comment>
<name>A0A9J6PSX8_9GAMM</name>
<dbReference type="EMBL" id="JAODIM010000043">
    <property type="protein sequence ID" value="MCU5780578.1"/>
    <property type="molecule type" value="Genomic_DNA"/>
</dbReference>
<dbReference type="AlphaFoldDB" id="A0A9J6PSX8"/>
<dbReference type="Proteomes" id="UP001064262">
    <property type="component" value="Unassembled WGS sequence"/>
</dbReference>
<gene>
    <name evidence="1" type="ORF">N5923_24090</name>
</gene>
<organism evidence="1 2">
    <name type="scientific">Winslowiella arboricola</name>
    <dbReference type="NCBI Taxonomy" id="2978220"/>
    <lineage>
        <taxon>Bacteria</taxon>
        <taxon>Pseudomonadati</taxon>
        <taxon>Pseudomonadota</taxon>
        <taxon>Gammaproteobacteria</taxon>
        <taxon>Enterobacterales</taxon>
        <taxon>Erwiniaceae</taxon>
        <taxon>Winslowiella</taxon>
    </lineage>
</organism>
<sequence>MDSISSVHITASDVQLNNNLSCNAAKKILAQRDSWKAIDSHTTDIQSYHVADKSTHALRHEAFVKAFNLNEKDEAVINRFHQQLQTLMPSYCNEVIYNNVKLICTVGFCKQGYEDLNQLRAAIVAEVDNARLEGKVAVFVSGAASQGIGAEVSAVAELMYVPVIAMLTKSGLDQSTERSLIVSKADVIEVPNTAGRGYGWSTSSEAFGIEWLGLLGKKYDAVVVGGGGGKVAEHEITHAIGLGVPTKIYDFRNGDGNHAAIFQHNDSEPSTLELLKATGRVVYNDVLGHYFNPMLTSALV</sequence>